<name>A0A0N9RTA5_9CAUD</name>
<dbReference type="Proteomes" id="UP000225954">
    <property type="component" value="Segment"/>
</dbReference>
<evidence type="ECO:0000256" key="1">
    <source>
        <dbReference type="SAM" id="MobiDB-lite"/>
    </source>
</evidence>
<evidence type="ECO:0000313" key="3">
    <source>
        <dbReference type="Proteomes" id="UP000225954"/>
    </source>
</evidence>
<gene>
    <name evidence="2" type="ORF">POR1_75</name>
</gene>
<dbReference type="PANTHER" id="PTHR24637">
    <property type="entry name" value="COLLAGEN"/>
    <property type="match status" value="1"/>
</dbReference>
<dbReference type="Pfam" id="PF01391">
    <property type="entry name" value="Collagen"/>
    <property type="match status" value="1"/>
</dbReference>
<proteinExistence type="predicted"/>
<protein>
    <submittedName>
        <fullName evidence="2">Putative collagen-like protein</fullName>
    </submittedName>
</protein>
<keyword evidence="2" id="KW-0176">Collagen</keyword>
<organism evidence="2 3">
    <name type="scientific">Pseudomonas phage POR1</name>
    <dbReference type="NCBI Taxonomy" id="1718594"/>
    <lineage>
        <taxon>Viruses</taxon>
        <taxon>Duplodnaviria</taxon>
        <taxon>Heunggongvirae</taxon>
        <taxon>Uroviricota</taxon>
        <taxon>Caudoviricetes</taxon>
        <taxon>Porunavirus</taxon>
        <taxon>Porunavirus POR1</taxon>
    </lineage>
</organism>
<dbReference type="EMBL" id="KT716399">
    <property type="protein sequence ID" value="ALH46280.1"/>
    <property type="molecule type" value="Genomic_DNA"/>
</dbReference>
<keyword evidence="3" id="KW-1185">Reference proteome</keyword>
<reference evidence="2 3" key="1">
    <citation type="journal article" date="2016" name="Genome Announc.">
        <title>Genome Sequences of Pseudomonas oryzihabitans Phage POR1 and Pseudomonas aeruginosa Phage PAE1.</title>
        <authorList>
            <person name="Dyson Z.A."/>
            <person name="Seviour R.J."/>
            <person name="Tucci J."/>
            <person name="Petrovski S."/>
        </authorList>
    </citation>
    <scope>NUCLEOTIDE SEQUENCE [LARGE SCALE GENOMIC DNA]</scope>
</reference>
<accession>A0A0N9RTA5</accession>
<dbReference type="InterPro" id="IPR008160">
    <property type="entry name" value="Collagen"/>
</dbReference>
<feature type="region of interest" description="Disordered" evidence="1">
    <location>
        <begin position="138"/>
        <end position="182"/>
    </location>
</feature>
<evidence type="ECO:0000313" key="2">
    <source>
        <dbReference type="EMBL" id="ALH46280.1"/>
    </source>
</evidence>
<sequence length="398" mass="39091">MADERIFTVNVSAITPPSANEPSHDPFFASEARRYAAESQASAVSAATSARKILEIIEGGGIGEGIKGDDGDSAYQVAVRNGFVGSEANWLLSLKGADGENGDTPTFSIGNVTAGDTPSVTIRGPAEARILDFVLARGTKGDKGDPGNDGAPGEQGPPGESIKGDDGAPGAPGEPGQPGQAATITVGTVSSGASPAVTNRGTAQAAVLDFVLVPGAKGADGSPGTKGDPGSKGADGAAATITVGTVTSGSAPAVTNGGTSAAAVLNFVLQKGDKGDKGDTGAPGNDAPAGIAPWFREKMQTVTPANGAVTAVVANGGYIKATASGAVTWTFDTTGLPNTHATSWTVEIKNGGTGAQAFSGVVWPSGVAPTLAASGVDLLVFTYNGSTIRGAFAGTYAS</sequence>